<evidence type="ECO:0000313" key="3">
    <source>
        <dbReference type="Proteomes" id="UP000243975"/>
    </source>
</evidence>
<keyword evidence="1" id="KW-0732">Signal</keyword>
<organism evidence="2 3">
    <name type="scientific">Cynara cardunculus var. scolymus</name>
    <name type="common">Globe artichoke</name>
    <name type="synonym">Cynara scolymus</name>
    <dbReference type="NCBI Taxonomy" id="59895"/>
    <lineage>
        <taxon>Eukaryota</taxon>
        <taxon>Viridiplantae</taxon>
        <taxon>Streptophyta</taxon>
        <taxon>Embryophyta</taxon>
        <taxon>Tracheophyta</taxon>
        <taxon>Spermatophyta</taxon>
        <taxon>Magnoliopsida</taxon>
        <taxon>eudicotyledons</taxon>
        <taxon>Gunneridae</taxon>
        <taxon>Pentapetalae</taxon>
        <taxon>asterids</taxon>
        <taxon>campanulids</taxon>
        <taxon>Asterales</taxon>
        <taxon>Asteraceae</taxon>
        <taxon>Carduoideae</taxon>
        <taxon>Cardueae</taxon>
        <taxon>Carduinae</taxon>
        <taxon>Cynara</taxon>
    </lineage>
</organism>
<protein>
    <recommendedName>
        <fullName evidence="4">High-affinity nitrate transporter</fullName>
    </recommendedName>
</protein>
<gene>
    <name evidence="2" type="ORF">Ccrd_015383</name>
</gene>
<dbReference type="AlphaFoldDB" id="A0A103YBY4"/>
<sequence>MEVHPPPLLLLLSCFAIASYAQHEHLLSSLNRSLIVSTTPTPGQVLKIGVDQVTVTWSYNQTLPTAADSNYTRVQVKLCYAPVSQSGRDDRKTDDNLLNDKTCPFDIMDGPYQRSNSSFIWTIPRDIPTATYFIRVYVTDPDDHEVAYGQSTDPLKTTNLFQIEGVTNDQVLAAWPTFKMSLGYSYAWLVAIKRKGIDFLTSKVNPSMEVHLAALLLLFSCFATASYAHNVHLSALNQSLTVSTSTAPDKVLKTGVDQVTITWSYNQTLPTVADSNYTTVEVKLCYAPVSQSGRDDRKTDDNLDNDKTCPFDIMDGPYKRSNNSFVWTIPRDIPTATYFVRVYVINAKNHEIAYGESTNAVKASSLFQIEGVTDDQVQASAAWPTLGNCFGHGYVWLGVLFLV</sequence>
<evidence type="ECO:0000313" key="2">
    <source>
        <dbReference type="EMBL" id="KVI06277.1"/>
    </source>
</evidence>
<reference evidence="2 3" key="1">
    <citation type="journal article" date="2016" name="Sci. Rep.">
        <title>The genome sequence of the outbreeding globe artichoke constructed de novo incorporating a phase-aware low-pass sequencing strategy of F1 progeny.</title>
        <authorList>
            <person name="Scaglione D."/>
            <person name="Reyes-Chin-Wo S."/>
            <person name="Acquadro A."/>
            <person name="Froenicke L."/>
            <person name="Portis E."/>
            <person name="Beitel C."/>
            <person name="Tirone M."/>
            <person name="Mauro R."/>
            <person name="Lo Monaco A."/>
            <person name="Mauromicale G."/>
            <person name="Faccioli P."/>
            <person name="Cattivelli L."/>
            <person name="Rieseberg L."/>
            <person name="Michelmore R."/>
            <person name="Lanteri S."/>
        </authorList>
    </citation>
    <scope>NUCLEOTIDE SEQUENCE [LARGE SCALE GENOMIC DNA]</scope>
    <source>
        <strain evidence="2">2C</strain>
    </source>
</reference>
<dbReference type="PANTHER" id="PTHR34806:SF11">
    <property type="entry name" value="HIGH-AFFINITY NITRATE TRANSPORTER"/>
    <property type="match status" value="1"/>
</dbReference>
<comment type="caution">
    <text evidence="2">The sequence shown here is derived from an EMBL/GenBank/DDBJ whole genome shotgun (WGS) entry which is preliminary data.</text>
</comment>
<dbReference type="GO" id="GO:0005886">
    <property type="term" value="C:plasma membrane"/>
    <property type="evidence" value="ECO:0007669"/>
    <property type="project" value="TreeGrafter"/>
</dbReference>
<feature type="signal peptide" evidence="1">
    <location>
        <begin position="1"/>
        <end position="21"/>
    </location>
</feature>
<accession>A0A103YBY4</accession>
<dbReference type="Gramene" id="KVI06277">
    <property type="protein sequence ID" value="KVI06277"/>
    <property type="gene ID" value="Ccrd_015383"/>
</dbReference>
<name>A0A103YBY4_CYNCS</name>
<evidence type="ECO:0000256" key="1">
    <source>
        <dbReference type="SAM" id="SignalP"/>
    </source>
</evidence>
<evidence type="ECO:0008006" key="4">
    <source>
        <dbReference type="Google" id="ProtNLM"/>
    </source>
</evidence>
<dbReference type="STRING" id="59895.A0A103YBY4"/>
<dbReference type="PANTHER" id="PTHR34806">
    <property type="entry name" value="HIGH-AFFINITY NITRATE TRANSPORTER 3.2"/>
    <property type="match status" value="1"/>
</dbReference>
<dbReference type="Proteomes" id="UP000243975">
    <property type="component" value="Unassembled WGS sequence"/>
</dbReference>
<feature type="chain" id="PRO_5007119576" description="High-affinity nitrate transporter" evidence="1">
    <location>
        <begin position="22"/>
        <end position="403"/>
    </location>
</feature>
<dbReference type="InterPro" id="IPR016605">
    <property type="entry name" value="Transptr_NO3_Nar2"/>
</dbReference>
<dbReference type="Pfam" id="PF16974">
    <property type="entry name" value="NAR2"/>
    <property type="match status" value="2"/>
</dbReference>
<dbReference type="EMBL" id="LEKV01001842">
    <property type="protein sequence ID" value="KVI06277.1"/>
    <property type="molecule type" value="Genomic_DNA"/>
</dbReference>
<dbReference type="OMA" id="WRKANED"/>
<proteinExistence type="predicted"/>
<dbReference type="GO" id="GO:0010167">
    <property type="term" value="P:response to nitrate"/>
    <property type="evidence" value="ECO:0007669"/>
    <property type="project" value="InterPro"/>
</dbReference>
<dbReference type="GO" id="GO:0015112">
    <property type="term" value="F:nitrate transmembrane transporter activity"/>
    <property type="evidence" value="ECO:0007669"/>
    <property type="project" value="TreeGrafter"/>
</dbReference>
<keyword evidence="3" id="KW-1185">Reference proteome</keyword>